<dbReference type="InterPro" id="IPR000914">
    <property type="entry name" value="SBP_5_dom"/>
</dbReference>
<dbReference type="Gene3D" id="3.40.190.10">
    <property type="entry name" value="Periplasmic binding protein-like II"/>
    <property type="match status" value="1"/>
</dbReference>
<dbReference type="Pfam" id="PF00496">
    <property type="entry name" value="SBP_bac_5"/>
    <property type="match status" value="1"/>
</dbReference>
<accession>A0A917E889</accession>
<dbReference type="AlphaFoldDB" id="A0A917E889"/>
<gene>
    <name evidence="5" type="ORF">GCM10011390_31780</name>
</gene>
<evidence type="ECO:0000256" key="1">
    <source>
        <dbReference type="ARBA" id="ARBA00004418"/>
    </source>
</evidence>
<feature type="domain" description="Solute-binding protein family 5" evidence="4">
    <location>
        <begin position="157"/>
        <end position="486"/>
    </location>
</feature>
<feature type="region of interest" description="Disordered" evidence="3">
    <location>
        <begin position="13"/>
        <end position="48"/>
    </location>
</feature>
<dbReference type="GO" id="GO:0043190">
    <property type="term" value="C:ATP-binding cassette (ABC) transporter complex"/>
    <property type="evidence" value="ECO:0007669"/>
    <property type="project" value="InterPro"/>
</dbReference>
<dbReference type="PANTHER" id="PTHR30290:SF65">
    <property type="entry name" value="MONOACYL PHOSPHATIDYLINOSITOL TETRAMANNOSIDE-BINDING PROTEIN LPQW-RELATED"/>
    <property type="match status" value="1"/>
</dbReference>
<comment type="caution">
    <text evidence="5">The sequence shown here is derived from an EMBL/GenBank/DDBJ whole genome shotgun (WGS) entry which is preliminary data.</text>
</comment>
<protein>
    <submittedName>
        <fullName evidence="5">Peptide ABC transporter substrate-binding protein</fullName>
    </submittedName>
</protein>
<dbReference type="PANTHER" id="PTHR30290">
    <property type="entry name" value="PERIPLASMIC BINDING COMPONENT OF ABC TRANSPORTER"/>
    <property type="match status" value="1"/>
</dbReference>
<reference evidence="5" key="1">
    <citation type="journal article" date="2014" name="Int. J. Syst. Evol. Microbiol.">
        <title>Complete genome sequence of Corynebacterium casei LMG S-19264T (=DSM 44701T), isolated from a smear-ripened cheese.</title>
        <authorList>
            <consortium name="US DOE Joint Genome Institute (JGI-PGF)"/>
            <person name="Walter F."/>
            <person name="Albersmeier A."/>
            <person name="Kalinowski J."/>
            <person name="Ruckert C."/>
        </authorList>
    </citation>
    <scope>NUCLEOTIDE SEQUENCE</scope>
    <source>
        <strain evidence="5">CGMCC 1.15367</strain>
    </source>
</reference>
<reference evidence="5" key="2">
    <citation type="submission" date="2020-09" db="EMBL/GenBank/DDBJ databases">
        <authorList>
            <person name="Sun Q."/>
            <person name="Zhou Y."/>
        </authorList>
    </citation>
    <scope>NUCLEOTIDE SEQUENCE</scope>
    <source>
        <strain evidence="5">CGMCC 1.15367</strain>
    </source>
</reference>
<dbReference type="GO" id="GO:0015833">
    <property type="term" value="P:peptide transport"/>
    <property type="evidence" value="ECO:0007669"/>
    <property type="project" value="TreeGrafter"/>
</dbReference>
<comment type="similarity">
    <text evidence="2">Belongs to the bacterial solute-binding protein 5 family.</text>
</comment>
<dbReference type="Gene3D" id="3.10.105.10">
    <property type="entry name" value="Dipeptide-binding Protein, Domain 3"/>
    <property type="match status" value="1"/>
</dbReference>
<dbReference type="GO" id="GO:1904680">
    <property type="term" value="F:peptide transmembrane transporter activity"/>
    <property type="evidence" value="ECO:0007669"/>
    <property type="project" value="TreeGrafter"/>
</dbReference>
<name>A0A917E889_9HYPH</name>
<evidence type="ECO:0000256" key="2">
    <source>
        <dbReference type="ARBA" id="ARBA00005695"/>
    </source>
</evidence>
<dbReference type="InterPro" id="IPR030678">
    <property type="entry name" value="Peptide/Ni-bd"/>
</dbReference>
<evidence type="ECO:0000259" key="4">
    <source>
        <dbReference type="Pfam" id="PF00496"/>
    </source>
</evidence>
<proteinExistence type="inferred from homology"/>
<evidence type="ECO:0000313" key="6">
    <source>
        <dbReference type="Proteomes" id="UP000644699"/>
    </source>
</evidence>
<dbReference type="CDD" id="cd08503">
    <property type="entry name" value="PBP2_NikA_DppA_OppA_like_17"/>
    <property type="match status" value="1"/>
</dbReference>
<dbReference type="PIRSF" id="PIRSF002741">
    <property type="entry name" value="MppA"/>
    <property type="match status" value="1"/>
</dbReference>
<dbReference type="GO" id="GO:0030288">
    <property type="term" value="C:outer membrane-bounded periplasmic space"/>
    <property type="evidence" value="ECO:0007669"/>
    <property type="project" value="UniProtKB-ARBA"/>
</dbReference>
<evidence type="ECO:0000256" key="3">
    <source>
        <dbReference type="SAM" id="MobiDB-lite"/>
    </source>
</evidence>
<organism evidence="5 6">
    <name type="scientific">Aureimonas endophytica</name>
    <dbReference type="NCBI Taxonomy" id="2027858"/>
    <lineage>
        <taxon>Bacteria</taxon>
        <taxon>Pseudomonadati</taxon>
        <taxon>Pseudomonadota</taxon>
        <taxon>Alphaproteobacteria</taxon>
        <taxon>Hyphomicrobiales</taxon>
        <taxon>Aurantimonadaceae</taxon>
        <taxon>Aureimonas</taxon>
    </lineage>
</organism>
<dbReference type="EMBL" id="BMIQ01000005">
    <property type="protein sequence ID" value="GGE10417.1"/>
    <property type="molecule type" value="Genomic_DNA"/>
</dbReference>
<dbReference type="InterPro" id="IPR039424">
    <property type="entry name" value="SBP_5"/>
</dbReference>
<evidence type="ECO:0000313" key="5">
    <source>
        <dbReference type="EMBL" id="GGE10417.1"/>
    </source>
</evidence>
<comment type="subcellular location">
    <subcellularLocation>
        <location evidence="1">Periplasm</location>
    </subcellularLocation>
</comment>
<dbReference type="SUPFAM" id="SSF53850">
    <property type="entry name" value="Periplasmic binding protein-like II"/>
    <property type="match status" value="1"/>
</dbReference>
<sequence length="584" mass="63372">MLIVCAAANLPKNAAPQHPRHARPIPRSGHPAAPRGRHPANPKVERMPKLSDSAFEALPSGDRHFVLDALRRGAQRRDILKLLGLAGMSAALGGSVLSGATRAFAAEPKKGGSIRVASYAASSADMLDPAKSSNASDYVRCNFLYNGLTRIDETGAPVPELAETVETKDAKTWIFKLRKGVTFHDGKALTAEDVVFSLKRHLDPAVGSKGAKLAAQMAEISGSGQEVTIALTGPNADFPAILGTSQFLIVPKGTEDFSKGIGTGPFKLAEFQPGVRTLVTRNDNYWRNGGPHLDQIEFFGLADEQARVNALMSGDVQLASTINPRSLNVLEGSGGFEVLQTSAGNYTNLILRLDDGPGKNPDFVLGMKYLMNRDLIRSAIYRGYAEIANDQPIPASNRFHADLPQRPFDLDKAKFHFGKAGVLGQTIPVVASPAADNSVEIATLMQQEAKKIGLTLDIQRVPSDGYWSNYWMKAPVGFGNINPRPTADLLLSLFYLSNADWNESRWKNERFDQLVVGARAETDEAKRRQMYHDAQALIQEESGVIIPTFISNIDVHAKTLKGLKPMPTGPLMGYAFGEHVWLDA</sequence>
<keyword evidence="6" id="KW-1185">Reference proteome</keyword>
<dbReference type="Proteomes" id="UP000644699">
    <property type="component" value="Unassembled WGS sequence"/>
</dbReference>